<dbReference type="PANTHER" id="PTHR43441:SF10">
    <property type="entry name" value="ACETYLTRANSFERASE"/>
    <property type="match status" value="1"/>
</dbReference>
<keyword evidence="3" id="KW-1185">Reference proteome</keyword>
<reference evidence="2 3" key="1">
    <citation type="submission" date="2018-06" db="EMBL/GenBank/DDBJ databases">
        <title>Genomic Encyclopedia of Type Strains, Phase IV (KMG-IV): sequencing the most valuable type-strain genomes for metagenomic binning, comparative biology and taxonomic classification.</title>
        <authorList>
            <person name="Goeker M."/>
        </authorList>
    </citation>
    <scope>NUCLEOTIDE SEQUENCE [LARGE SCALE GENOMIC DNA]</scope>
    <source>
        <strain evidence="2 3">DSM 44599</strain>
    </source>
</reference>
<evidence type="ECO:0000259" key="1">
    <source>
        <dbReference type="PROSITE" id="PS51186"/>
    </source>
</evidence>
<dbReference type="InterPro" id="IPR051908">
    <property type="entry name" value="Ribosomal_N-acetyltransferase"/>
</dbReference>
<dbReference type="GO" id="GO:0008999">
    <property type="term" value="F:protein-N-terminal-alanine acetyltransferase activity"/>
    <property type="evidence" value="ECO:0007669"/>
    <property type="project" value="TreeGrafter"/>
</dbReference>
<proteinExistence type="predicted"/>
<name>A0A366DY02_9NOCA</name>
<dbReference type="PROSITE" id="PS51186">
    <property type="entry name" value="GNAT"/>
    <property type="match status" value="1"/>
</dbReference>
<dbReference type="PANTHER" id="PTHR43441">
    <property type="entry name" value="RIBOSOMAL-PROTEIN-SERINE ACETYLTRANSFERASE"/>
    <property type="match status" value="1"/>
</dbReference>
<dbReference type="InterPro" id="IPR016181">
    <property type="entry name" value="Acyl_CoA_acyltransferase"/>
</dbReference>
<dbReference type="GO" id="GO:0005737">
    <property type="term" value="C:cytoplasm"/>
    <property type="evidence" value="ECO:0007669"/>
    <property type="project" value="TreeGrafter"/>
</dbReference>
<comment type="caution">
    <text evidence="2">The sequence shown here is derived from an EMBL/GenBank/DDBJ whole genome shotgun (WGS) entry which is preliminary data.</text>
</comment>
<accession>A0A366DY02</accession>
<sequence length="394" mass="42406">MTARWPVLTGLTLGPVALAGHHVRLRPPRLDDFGEWRRIRLRDQEALQPFMISSPLDWEARHDGAAWTREWLTARADIRRGRRLATVIEVDGRFAGQCELGSLDARAESAELGIWIDRDHAGSGLGGLAAALLLDFATGPLGLRRVTAPIAADNIVTRTGAAAMGMRREALLVRAVDAGGRRTDHELWALTRADVPAGGFVARWLRAEHGTARPGPGRTPAALTSVRVPERTAPPVTTVVAVASRHAAASTARPIRTRLPTRRITLEVPGFPEVVLRGTRFHDLRTPDGLALAIRRGAETLGHARLFGLDMFDRNISAALDPPSLAGDLRGAVLSAVVARCRLLGIERVTILADPADSLAAKALSANGFHKEGVLREVADGNRELWAVALGGRP</sequence>
<dbReference type="STRING" id="1210090.GCA_001613185_04470"/>
<protein>
    <submittedName>
        <fullName evidence="2">Ribosomal-protein-alanine N-acetyltransferase</fullName>
    </submittedName>
</protein>
<dbReference type="SUPFAM" id="SSF55729">
    <property type="entry name" value="Acyl-CoA N-acyltransferases (Nat)"/>
    <property type="match status" value="1"/>
</dbReference>
<dbReference type="RefSeq" id="WP_170160721.1">
    <property type="nucleotide sequence ID" value="NZ_QNRE01000002.1"/>
</dbReference>
<dbReference type="Proteomes" id="UP000252586">
    <property type="component" value="Unassembled WGS sequence"/>
</dbReference>
<feature type="domain" description="N-acetyltransferase" evidence="1">
    <location>
        <begin position="23"/>
        <end position="193"/>
    </location>
</feature>
<gene>
    <name evidence="2" type="ORF">DFR74_102822</name>
</gene>
<dbReference type="GO" id="GO:1990189">
    <property type="term" value="F:protein N-terminal-serine acetyltransferase activity"/>
    <property type="evidence" value="ECO:0007669"/>
    <property type="project" value="TreeGrafter"/>
</dbReference>
<dbReference type="EMBL" id="QNRE01000002">
    <property type="protein sequence ID" value="RBO94399.1"/>
    <property type="molecule type" value="Genomic_DNA"/>
</dbReference>
<evidence type="ECO:0000313" key="2">
    <source>
        <dbReference type="EMBL" id="RBO94399.1"/>
    </source>
</evidence>
<organism evidence="2 3">
    <name type="scientific">Nocardia puris</name>
    <dbReference type="NCBI Taxonomy" id="208602"/>
    <lineage>
        <taxon>Bacteria</taxon>
        <taxon>Bacillati</taxon>
        <taxon>Actinomycetota</taxon>
        <taxon>Actinomycetes</taxon>
        <taxon>Mycobacteriales</taxon>
        <taxon>Nocardiaceae</taxon>
        <taxon>Nocardia</taxon>
    </lineage>
</organism>
<keyword evidence="2" id="KW-0808">Transferase</keyword>
<dbReference type="InterPro" id="IPR000182">
    <property type="entry name" value="GNAT_dom"/>
</dbReference>
<dbReference type="Pfam" id="PF13302">
    <property type="entry name" value="Acetyltransf_3"/>
    <property type="match status" value="1"/>
</dbReference>
<dbReference type="AlphaFoldDB" id="A0A366DY02"/>
<dbReference type="Gene3D" id="3.40.630.30">
    <property type="match status" value="2"/>
</dbReference>
<evidence type="ECO:0000313" key="3">
    <source>
        <dbReference type="Proteomes" id="UP000252586"/>
    </source>
</evidence>